<keyword evidence="1" id="KW-0472">Membrane</keyword>
<feature type="domain" description="Acyltransferase 3" evidence="2">
    <location>
        <begin position="11"/>
        <end position="325"/>
    </location>
</feature>
<evidence type="ECO:0000313" key="3">
    <source>
        <dbReference type="EMBL" id="RDE52126.1"/>
    </source>
</evidence>
<dbReference type="Pfam" id="PF01757">
    <property type="entry name" value="Acyl_transf_3"/>
    <property type="match status" value="1"/>
</dbReference>
<feature type="transmembrane region" description="Helical" evidence="1">
    <location>
        <begin position="259"/>
        <end position="278"/>
    </location>
</feature>
<sequence>MHHDSPRLSRNNFDLLRLLLAVNVVVVHVAILSGFQELSPDIGFLSGGVAVKAFFVVSGFLIFMSCERSTSLASYFSKRVRRLYPAYFTVVMLCAVLLVAVSSKAVGDYFSWAWLKYVGSNLIFLNFLQPTLPGVFDGNTAPEVNGALWTLKIEVMFYLLVPLLVALCRKFSYRPVLLIIYCASVAYAHLMSMAAEQTGSGLYVQLARQLPGQFCYFAAGAFLYCCRDLFERQVGYFMAAAIAILLAGRIYPLPLLEPFALAVVVVFFGLFLYVGNFGKYGDFSYGVYIIHVPVIQLLVNARWLQDSPWQFFAVVALITGTGAIALWHLVEKRFLLRASHYITSTN</sequence>
<feature type="transmembrane region" description="Helical" evidence="1">
    <location>
        <begin position="309"/>
        <end position="330"/>
    </location>
</feature>
<feature type="transmembrane region" description="Helical" evidence="1">
    <location>
        <begin position="148"/>
        <end position="168"/>
    </location>
</feature>
<evidence type="ECO:0000259" key="2">
    <source>
        <dbReference type="Pfam" id="PF01757"/>
    </source>
</evidence>
<feature type="transmembrane region" description="Helical" evidence="1">
    <location>
        <begin position="234"/>
        <end position="253"/>
    </location>
</feature>
<dbReference type="PANTHER" id="PTHR23028:SF53">
    <property type="entry name" value="ACYL_TRANSF_3 DOMAIN-CONTAINING PROTEIN"/>
    <property type="match status" value="1"/>
</dbReference>
<evidence type="ECO:0000313" key="4">
    <source>
        <dbReference type="Proteomes" id="UP000253831"/>
    </source>
</evidence>
<feature type="transmembrane region" description="Helical" evidence="1">
    <location>
        <begin position="84"/>
        <end position="102"/>
    </location>
</feature>
<protein>
    <submittedName>
        <fullName evidence="3">Acyltransferase</fullName>
    </submittedName>
</protein>
<organism evidence="3 4">
    <name type="scientific">Candidatus Accumulibacter meliphilus</name>
    <dbReference type="NCBI Taxonomy" id="2211374"/>
    <lineage>
        <taxon>Bacteria</taxon>
        <taxon>Pseudomonadati</taxon>
        <taxon>Pseudomonadota</taxon>
        <taxon>Betaproteobacteria</taxon>
        <taxon>Candidatus Accumulibacter</taxon>
    </lineage>
</organism>
<evidence type="ECO:0000256" key="1">
    <source>
        <dbReference type="SAM" id="Phobius"/>
    </source>
</evidence>
<dbReference type="EMBL" id="QPGA01000002">
    <property type="protein sequence ID" value="RDE52126.1"/>
    <property type="molecule type" value="Genomic_DNA"/>
</dbReference>
<feature type="transmembrane region" description="Helical" evidence="1">
    <location>
        <begin position="42"/>
        <end position="64"/>
    </location>
</feature>
<keyword evidence="3" id="KW-0808">Transferase</keyword>
<keyword evidence="3" id="KW-0012">Acyltransferase</keyword>
<dbReference type="InterPro" id="IPR050879">
    <property type="entry name" value="Acyltransferase_3"/>
</dbReference>
<comment type="caution">
    <text evidence="3">The sequence shown here is derived from an EMBL/GenBank/DDBJ whole genome shotgun (WGS) entry which is preliminary data.</text>
</comment>
<accession>A0A369XTI1</accession>
<keyword evidence="1" id="KW-1133">Transmembrane helix</keyword>
<feature type="transmembrane region" description="Helical" evidence="1">
    <location>
        <begin position="285"/>
        <end position="303"/>
    </location>
</feature>
<dbReference type="GO" id="GO:0000271">
    <property type="term" value="P:polysaccharide biosynthetic process"/>
    <property type="evidence" value="ECO:0007669"/>
    <property type="project" value="TreeGrafter"/>
</dbReference>
<keyword evidence="1" id="KW-0812">Transmembrane</keyword>
<proteinExistence type="predicted"/>
<dbReference type="GO" id="GO:0016020">
    <property type="term" value="C:membrane"/>
    <property type="evidence" value="ECO:0007669"/>
    <property type="project" value="TreeGrafter"/>
</dbReference>
<dbReference type="Proteomes" id="UP000253831">
    <property type="component" value="Unassembled WGS sequence"/>
</dbReference>
<feature type="transmembrane region" description="Helical" evidence="1">
    <location>
        <begin position="210"/>
        <end position="227"/>
    </location>
</feature>
<feature type="transmembrane region" description="Helical" evidence="1">
    <location>
        <begin position="175"/>
        <end position="195"/>
    </location>
</feature>
<feature type="transmembrane region" description="Helical" evidence="1">
    <location>
        <begin position="15"/>
        <end position="35"/>
    </location>
</feature>
<dbReference type="AlphaFoldDB" id="A0A369XTI1"/>
<reference evidence="3 4" key="1">
    <citation type="submission" date="2018-05" db="EMBL/GenBank/DDBJ databases">
        <title>Integrated omic analyses show evidence that a Ca. Accumulibacter phosphatis strain performs denitrification under micro-aerobic conditions.</title>
        <authorList>
            <person name="Camejo P.Y."/>
            <person name="Katherine M.D."/>
            <person name="Daniel N.R."/>
        </authorList>
    </citation>
    <scope>NUCLEOTIDE SEQUENCE [LARGE SCALE GENOMIC DNA]</scope>
    <source>
        <strain evidence="3">UW-LDO-IC</strain>
    </source>
</reference>
<dbReference type="GO" id="GO:0016747">
    <property type="term" value="F:acyltransferase activity, transferring groups other than amino-acyl groups"/>
    <property type="evidence" value="ECO:0007669"/>
    <property type="project" value="InterPro"/>
</dbReference>
<dbReference type="PANTHER" id="PTHR23028">
    <property type="entry name" value="ACETYLTRANSFERASE"/>
    <property type="match status" value="1"/>
</dbReference>
<gene>
    <name evidence="3" type="ORF">DVS81_02530</name>
</gene>
<dbReference type="InterPro" id="IPR002656">
    <property type="entry name" value="Acyl_transf_3_dom"/>
</dbReference>
<name>A0A369XTI1_9PROT</name>